<organism evidence="1 2">
    <name type="scientific">Arthrobacter mangrovi</name>
    <dbReference type="NCBI Taxonomy" id="2966350"/>
    <lineage>
        <taxon>Bacteria</taxon>
        <taxon>Bacillati</taxon>
        <taxon>Actinomycetota</taxon>
        <taxon>Actinomycetes</taxon>
        <taxon>Micrococcales</taxon>
        <taxon>Micrococcaceae</taxon>
        <taxon>Arthrobacter</taxon>
    </lineage>
</organism>
<comment type="caution">
    <text evidence="1">The sequence shown here is derived from an EMBL/GenBank/DDBJ whole genome shotgun (WGS) entry which is preliminary data.</text>
</comment>
<gene>
    <name evidence="1" type="ORF">AHIS1636_10700</name>
</gene>
<sequence length="80" mass="8555">MDVRIVESVAMFGIGDGLLTVLLPDEHCSRWAAGPFRPIMEWCRLHPGLTRALGAVQLVACAALAASLSTEPGPAKLRSR</sequence>
<reference evidence="1 2" key="1">
    <citation type="journal article" date="2023" name="Int. J. Syst. Evol. Microbiol.">
        <title>Arthrobacter mangrovi sp. nov., an actinobacterium isolated from the rhizosphere of a mangrove.</title>
        <authorList>
            <person name="Hamada M."/>
            <person name="Saitou S."/>
            <person name="Enomoto N."/>
            <person name="Nanri K."/>
            <person name="Hidaka K."/>
            <person name="Miura T."/>
            <person name="Tamura T."/>
        </authorList>
    </citation>
    <scope>NUCLEOTIDE SEQUENCE [LARGE SCALE GENOMIC DNA]</scope>
    <source>
        <strain evidence="1 2">NBRC 112813</strain>
    </source>
</reference>
<evidence type="ECO:0000313" key="2">
    <source>
        <dbReference type="Proteomes" id="UP001209654"/>
    </source>
</evidence>
<dbReference type="Proteomes" id="UP001209654">
    <property type="component" value="Unassembled WGS sequence"/>
</dbReference>
<evidence type="ECO:0000313" key="1">
    <source>
        <dbReference type="EMBL" id="GLB66631.1"/>
    </source>
</evidence>
<accession>A0ABQ5MRR4</accession>
<name>A0ABQ5MRR4_9MICC</name>
<protein>
    <submittedName>
        <fullName evidence="1">Uncharacterized protein</fullName>
    </submittedName>
</protein>
<proteinExistence type="predicted"/>
<dbReference type="EMBL" id="BRVS01000004">
    <property type="protein sequence ID" value="GLB66631.1"/>
    <property type="molecule type" value="Genomic_DNA"/>
</dbReference>
<keyword evidence="2" id="KW-1185">Reference proteome</keyword>